<evidence type="ECO:0000313" key="1">
    <source>
        <dbReference type="EMBL" id="MDT0676445.1"/>
    </source>
</evidence>
<name>A0ABU3D525_9FLAO</name>
<evidence type="ECO:0000313" key="2">
    <source>
        <dbReference type="Proteomes" id="UP001262582"/>
    </source>
</evidence>
<dbReference type="EMBL" id="JAVRHK010000004">
    <property type="protein sequence ID" value="MDT0676445.1"/>
    <property type="molecule type" value="Genomic_DNA"/>
</dbReference>
<protein>
    <recommendedName>
        <fullName evidence="3">Activator of Hsp90 ATPase N-terminal domain-containing protein</fullName>
    </recommendedName>
</protein>
<sequence length="192" mass="22169">MPLKTSEARWFSNSKEVLWDIFFNLEEIGEGNPEGERSDFYLKSATPSAGIKIREGRHELKVKTAEDEKSDLGIIQHWSKWSYEDEENILNSALLQDWIEVKKIRFKKQFGINEGKVNFTSAENIKEKCEAEFAIFEIPFLQLKAYTFGLEASGTKEKENLEVAMRHLSLSMETLKNLKSCSYPEFLANPSF</sequence>
<organism evidence="1 2">
    <name type="scientific">Autumnicola musiva</name>
    <dbReference type="NCBI Taxonomy" id="3075589"/>
    <lineage>
        <taxon>Bacteria</taxon>
        <taxon>Pseudomonadati</taxon>
        <taxon>Bacteroidota</taxon>
        <taxon>Flavobacteriia</taxon>
        <taxon>Flavobacteriales</taxon>
        <taxon>Flavobacteriaceae</taxon>
        <taxon>Autumnicola</taxon>
    </lineage>
</organism>
<reference evidence="1 2" key="1">
    <citation type="submission" date="2023-09" db="EMBL/GenBank/DDBJ databases">
        <authorList>
            <person name="Rey-Velasco X."/>
        </authorList>
    </citation>
    <scope>NUCLEOTIDE SEQUENCE [LARGE SCALE GENOMIC DNA]</scope>
    <source>
        <strain evidence="1 2">F117</strain>
    </source>
</reference>
<comment type="caution">
    <text evidence="1">The sequence shown here is derived from an EMBL/GenBank/DDBJ whole genome shotgun (WGS) entry which is preliminary data.</text>
</comment>
<dbReference type="Proteomes" id="UP001262582">
    <property type="component" value="Unassembled WGS sequence"/>
</dbReference>
<evidence type="ECO:0008006" key="3">
    <source>
        <dbReference type="Google" id="ProtNLM"/>
    </source>
</evidence>
<gene>
    <name evidence="1" type="ORF">RM539_07605</name>
</gene>
<proteinExistence type="predicted"/>
<accession>A0ABU3D525</accession>
<dbReference type="RefSeq" id="WP_311502789.1">
    <property type="nucleotide sequence ID" value="NZ_JAVRHK010000004.1"/>
</dbReference>
<keyword evidence="2" id="KW-1185">Reference proteome</keyword>